<protein>
    <submittedName>
        <fullName evidence="1">Uncharacterized protein</fullName>
    </submittedName>
</protein>
<keyword evidence="2" id="KW-1185">Reference proteome</keyword>
<evidence type="ECO:0000313" key="2">
    <source>
        <dbReference type="Proteomes" id="UP000290289"/>
    </source>
</evidence>
<organism evidence="1 2">
    <name type="scientific">Malus domestica</name>
    <name type="common">Apple</name>
    <name type="synonym">Pyrus malus</name>
    <dbReference type="NCBI Taxonomy" id="3750"/>
    <lineage>
        <taxon>Eukaryota</taxon>
        <taxon>Viridiplantae</taxon>
        <taxon>Streptophyta</taxon>
        <taxon>Embryophyta</taxon>
        <taxon>Tracheophyta</taxon>
        <taxon>Spermatophyta</taxon>
        <taxon>Magnoliopsida</taxon>
        <taxon>eudicotyledons</taxon>
        <taxon>Gunneridae</taxon>
        <taxon>Pentapetalae</taxon>
        <taxon>rosids</taxon>
        <taxon>fabids</taxon>
        <taxon>Rosales</taxon>
        <taxon>Rosaceae</taxon>
        <taxon>Amygdaloideae</taxon>
        <taxon>Maleae</taxon>
        <taxon>Malus</taxon>
    </lineage>
</organism>
<evidence type="ECO:0000313" key="1">
    <source>
        <dbReference type="EMBL" id="RXH95626.1"/>
    </source>
</evidence>
<name>A0A498JKP4_MALDO</name>
<proteinExistence type="predicted"/>
<sequence>MLICGKGQKLKNTEGLHVDVASSLEVLFLHPGVVSVTGGDAQVSCLVKRDTNHVVGVPQVAELGVPIFHEHMLPNNFEWSRSKRSFYSPLAHLTLHPGADGDTATLAHLSLCSGHTARHLRVTP</sequence>
<reference evidence="1 2" key="1">
    <citation type="submission" date="2018-10" db="EMBL/GenBank/DDBJ databases">
        <title>A high-quality apple genome assembly.</title>
        <authorList>
            <person name="Hu J."/>
        </authorList>
    </citation>
    <scope>NUCLEOTIDE SEQUENCE [LARGE SCALE GENOMIC DNA]</scope>
    <source>
        <strain evidence="2">cv. HFTH1</strain>
        <tissue evidence="1">Young leaf</tissue>
    </source>
</reference>
<dbReference type="EMBL" id="RDQH01000332">
    <property type="protein sequence ID" value="RXH95626.1"/>
    <property type="molecule type" value="Genomic_DNA"/>
</dbReference>
<accession>A0A498JKP4</accession>
<dbReference type="AlphaFoldDB" id="A0A498JKP4"/>
<dbReference type="Proteomes" id="UP000290289">
    <property type="component" value="Chromosome 6"/>
</dbReference>
<comment type="caution">
    <text evidence="1">The sequence shown here is derived from an EMBL/GenBank/DDBJ whole genome shotgun (WGS) entry which is preliminary data.</text>
</comment>
<gene>
    <name evidence="1" type="ORF">DVH24_008126</name>
</gene>